<dbReference type="AlphaFoldDB" id="A0A844XBB0"/>
<dbReference type="EMBL" id="WUBR01000001">
    <property type="protein sequence ID" value="MWV26924.1"/>
    <property type="molecule type" value="Genomic_DNA"/>
</dbReference>
<dbReference type="Proteomes" id="UP000461409">
    <property type="component" value="Unassembled WGS sequence"/>
</dbReference>
<reference evidence="4 5" key="1">
    <citation type="submission" date="2019-12" db="EMBL/GenBank/DDBJ databases">
        <authorList>
            <person name="Lee S.D."/>
        </authorList>
    </citation>
    <scope>NUCLEOTIDE SEQUENCE [LARGE SCALE GENOMIC DNA]</scope>
    <source>
        <strain evidence="4 5">GH3-10</strain>
    </source>
</reference>
<comment type="caution">
    <text evidence="4">The sequence shown here is derived from an EMBL/GenBank/DDBJ whole genome shotgun (WGS) entry which is preliminary data.</text>
</comment>
<dbReference type="NCBIfam" id="NF033223">
    <property type="entry name" value="YHYH_alt"/>
    <property type="match status" value="1"/>
</dbReference>
<accession>A0A844XBB0</accession>
<protein>
    <submittedName>
        <fullName evidence="4">YHYH domain-containing protein</fullName>
    </submittedName>
</protein>
<keyword evidence="2" id="KW-0732">Signal</keyword>
<evidence type="ECO:0000259" key="3">
    <source>
        <dbReference type="SMART" id="SM00894"/>
    </source>
</evidence>
<feature type="chain" id="PRO_5032854575" evidence="2">
    <location>
        <begin position="25"/>
        <end position="105"/>
    </location>
</feature>
<feature type="region of interest" description="Disordered" evidence="1">
    <location>
        <begin position="38"/>
        <end position="65"/>
    </location>
</feature>
<dbReference type="Pfam" id="PF05901">
    <property type="entry name" value="Excalibur"/>
    <property type="match status" value="1"/>
</dbReference>
<proteinExistence type="predicted"/>
<dbReference type="InterPro" id="IPR047773">
    <property type="entry name" value="YHYH_dom_bact"/>
</dbReference>
<feature type="region of interest" description="Disordered" evidence="1">
    <location>
        <begin position="83"/>
        <end position="105"/>
    </location>
</feature>
<keyword evidence="5" id="KW-1185">Reference proteome</keyword>
<sequence length="105" mass="11005">MLSILAILAIIVSAAMLIASPAWGHGGGLAADGCHNDRKTGTRHCHRAANNSSQQTAQAPRQQSGPVYYRNCDAARAAGAAPVRRGQPGYARHLDRDNDGVGCEN</sequence>
<evidence type="ECO:0000256" key="2">
    <source>
        <dbReference type="SAM" id="SignalP"/>
    </source>
</evidence>
<dbReference type="SMART" id="SM00894">
    <property type="entry name" value="Excalibur"/>
    <property type="match status" value="1"/>
</dbReference>
<evidence type="ECO:0000256" key="1">
    <source>
        <dbReference type="SAM" id="MobiDB-lite"/>
    </source>
</evidence>
<reference evidence="4 5" key="2">
    <citation type="submission" date="2020-02" db="EMBL/GenBank/DDBJ databases">
        <title>Erythrobacter dongmakensis sp. nov., isolated from a tidal mudflat.</title>
        <authorList>
            <person name="Kim I.S."/>
        </authorList>
    </citation>
    <scope>NUCLEOTIDE SEQUENCE [LARGE SCALE GENOMIC DNA]</scope>
    <source>
        <strain evidence="4 5">GH3-10</strain>
    </source>
</reference>
<feature type="domain" description="Excalibur calcium-binding" evidence="3">
    <location>
        <begin position="68"/>
        <end position="104"/>
    </location>
</feature>
<organism evidence="4 5">
    <name type="scientific">Aurantiacibacter rhizosphaerae</name>
    <dbReference type="NCBI Taxonomy" id="2691582"/>
    <lineage>
        <taxon>Bacteria</taxon>
        <taxon>Pseudomonadati</taxon>
        <taxon>Pseudomonadota</taxon>
        <taxon>Alphaproteobacteria</taxon>
        <taxon>Sphingomonadales</taxon>
        <taxon>Erythrobacteraceae</taxon>
        <taxon>Aurantiacibacter</taxon>
    </lineage>
</organism>
<evidence type="ECO:0000313" key="5">
    <source>
        <dbReference type="Proteomes" id="UP000461409"/>
    </source>
</evidence>
<gene>
    <name evidence="4" type="ORF">GRF63_03300</name>
</gene>
<name>A0A844XBB0_9SPHN</name>
<feature type="signal peptide" evidence="2">
    <location>
        <begin position="1"/>
        <end position="24"/>
    </location>
</feature>
<evidence type="ECO:0000313" key="4">
    <source>
        <dbReference type="EMBL" id="MWV26924.1"/>
    </source>
</evidence>
<dbReference type="InterPro" id="IPR008613">
    <property type="entry name" value="Excalibur_Ca-bd_domain"/>
</dbReference>
<feature type="compositionally biased region" description="Low complexity" evidence="1">
    <location>
        <begin position="48"/>
        <end position="59"/>
    </location>
</feature>